<gene>
    <name evidence="1" type="ORF">HPB50_024812</name>
</gene>
<keyword evidence="2" id="KW-1185">Reference proteome</keyword>
<name>A0ACB7T970_HYAAI</name>
<dbReference type="Proteomes" id="UP000821845">
    <property type="component" value="Chromosome 11"/>
</dbReference>
<protein>
    <submittedName>
        <fullName evidence="1">Uncharacterized protein</fullName>
    </submittedName>
</protein>
<comment type="caution">
    <text evidence="1">The sequence shown here is derived from an EMBL/GenBank/DDBJ whole genome shotgun (WGS) entry which is preliminary data.</text>
</comment>
<sequence>MTAEGASNESAKRYRTEINYFSKEARTEMTSLEGCMDTEGLALSIFTGPPDHGVAQQGVEDDEGSSASEVTAVATELPGGLGRRIQRRVREVEDELSRFLSDSSNKEPVSARNFVMSRVCERVGFTAEIGNTDTTHSDYDVTNQKCKNSRLVV</sequence>
<evidence type="ECO:0000313" key="2">
    <source>
        <dbReference type="Proteomes" id="UP000821845"/>
    </source>
</evidence>
<dbReference type="EMBL" id="CM023491">
    <property type="protein sequence ID" value="KAH6941947.1"/>
    <property type="molecule type" value="Genomic_DNA"/>
</dbReference>
<accession>A0ACB7T970</accession>
<evidence type="ECO:0000313" key="1">
    <source>
        <dbReference type="EMBL" id="KAH6941947.1"/>
    </source>
</evidence>
<proteinExistence type="predicted"/>
<organism evidence="1 2">
    <name type="scientific">Hyalomma asiaticum</name>
    <name type="common">Tick</name>
    <dbReference type="NCBI Taxonomy" id="266040"/>
    <lineage>
        <taxon>Eukaryota</taxon>
        <taxon>Metazoa</taxon>
        <taxon>Ecdysozoa</taxon>
        <taxon>Arthropoda</taxon>
        <taxon>Chelicerata</taxon>
        <taxon>Arachnida</taxon>
        <taxon>Acari</taxon>
        <taxon>Parasitiformes</taxon>
        <taxon>Ixodida</taxon>
        <taxon>Ixodoidea</taxon>
        <taxon>Ixodidae</taxon>
        <taxon>Hyalomminae</taxon>
        <taxon>Hyalomma</taxon>
    </lineage>
</organism>
<reference evidence="1" key="1">
    <citation type="submission" date="2020-05" db="EMBL/GenBank/DDBJ databases">
        <title>Large-scale comparative analyses of tick genomes elucidate their genetic diversity and vector capacities.</title>
        <authorList>
            <person name="Jia N."/>
            <person name="Wang J."/>
            <person name="Shi W."/>
            <person name="Du L."/>
            <person name="Sun Y."/>
            <person name="Zhan W."/>
            <person name="Jiang J."/>
            <person name="Wang Q."/>
            <person name="Zhang B."/>
            <person name="Ji P."/>
            <person name="Sakyi L.B."/>
            <person name="Cui X."/>
            <person name="Yuan T."/>
            <person name="Jiang B."/>
            <person name="Yang W."/>
            <person name="Lam T.T.-Y."/>
            <person name="Chang Q."/>
            <person name="Ding S."/>
            <person name="Wang X."/>
            <person name="Zhu J."/>
            <person name="Ruan X."/>
            <person name="Zhao L."/>
            <person name="Wei J."/>
            <person name="Que T."/>
            <person name="Du C."/>
            <person name="Cheng J."/>
            <person name="Dai P."/>
            <person name="Han X."/>
            <person name="Huang E."/>
            <person name="Gao Y."/>
            <person name="Liu J."/>
            <person name="Shao H."/>
            <person name="Ye R."/>
            <person name="Li L."/>
            <person name="Wei W."/>
            <person name="Wang X."/>
            <person name="Wang C."/>
            <person name="Yang T."/>
            <person name="Huo Q."/>
            <person name="Li W."/>
            <person name="Guo W."/>
            <person name="Chen H."/>
            <person name="Zhou L."/>
            <person name="Ni X."/>
            <person name="Tian J."/>
            <person name="Zhou Y."/>
            <person name="Sheng Y."/>
            <person name="Liu T."/>
            <person name="Pan Y."/>
            <person name="Xia L."/>
            <person name="Li J."/>
            <person name="Zhao F."/>
            <person name="Cao W."/>
        </authorList>
    </citation>
    <scope>NUCLEOTIDE SEQUENCE</scope>
    <source>
        <strain evidence="1">Hyas-2018</strain>
    </source>
</reference>